<protein>
    <submittedName>
        <fullName evidence="1">Uncharacterized protein</fullName>
    </submittedName>
</protein>
<accession>A0A3D9H3Q4</accession>
<organism evidence="1 2">
    <name type="scientific">Aestuariispira insulae</name>
    <dbReference type="NCBI Taxonomy" id="1461337"/>
    <lineage>
        <taxon>Bacteria</taxon>
        <taxon>Pseudomonadati</taxon>
        <taxon>Pseudomonadota</taxon>
        <taxon>Alphaproteobacteria</taxon>
        <taxon>Rhodospirillales</taxon>
        <taxon>Kiloniellaceae</taxon>
        <taxon>Aestuariispira</taxon>
    </lineage>
</organism>
<gene>
    <name evidence="1" type="ORF">DFP90_11747</name>
</gene>
<evidence type="ECO:0000313" key="2">
    <source>
        <dbReference type="Proteomes" id="UP000256845"/>
    </source>
</evidence>
<sequence>MARQITIFQVTAEEDRVELDRCFPSRKIAEAYVRELQEQNLTPSEVRSNKVELNAAGICLALRYIPYR</sequence>
<evidence type="ECO:0000313" key="1">
    <source>
        <dbReference type="EMBL" id="RED44143.1"/>
    </source>
</evidence>
<proteinExistence type="predicted"/>
<dbReference type="EMBL" id="QRDW01000017">
    <property type="protein sequence ID" value="RED44143.1"/>
    <property type="molecule type" value="Genomic_DNA"/>
</dbReference>
<reference evidence="1 2" key="1">
    <citation type="submission" date="2018-07" db="EMBL/GenBank/DDBJ databases">
        <title>Genomic Encyclopedia of Type Strains, Phase III (KMG-III): the genomes of soil and plant-associated and newly described type strains.</title>
        <authorList>
            <person name="Whitman W."/>
        </authorList>
    </citation>
    <scope>NUCLEOTIDE SEQUENCE [LARGE SCALE GENOMIC DNA]</scope>
    <source>
        <strain evidence="1 2">CECT 8488</strain>
    </source>
</reference>
<dbReference type="Proteomes" id="UP000256845">
    <property type="component" value="Unassembled WGS sequence"/>
</dbReference>
<keyword evidence="2" id="KW-1185">Reference proteome</keyword>
<comment type="caution">
    <text evidence="1">The sequence shown here is derived from an EMBL/GenBank/DDBJ whole genome shotgun (WGS) entry which is preliminary data.</text>
</comment>
<name>A0A3D9H3Q4_9PROT</name>
<dbReference type="AlphaFoldDB" id="A0A3D9H3Q4"/>